<dbReference type="InterPro" id="IPR046674">
    <property type="entry name" value="DUF6544"/>
</dbReference>
<evidence type="ECO:0000313" key="2">
    <source>
        <dbReference type="Proteomes" id="UP000278398"/>
    </source>
</evidence>
<gene>
    <name evidence="1" type="ORF">EJC49_24235</name>
</gene>
<sequence length="203" mass="22351">MKRKIEVDSWMSFSATQTISTQACEFDWRARAGPLGLISANDALKDDGARFDIFALGIIPIARAERSAALIRGELMRYLAELAWAPDAILLNPALRWRAVGEDLLVSAGSGDTAAEVRLSLDENGRIAGAFAPDRPRSASPPNLPTAWRGRFWDYRRHANRWLPFAAEVAWDISGSERVYWQGTIGAWEIHSLPNAGCADRGG</sequence>
<proteinExistence type="predicted"/>
<protein>
    <submittedName>
        <fullName evidence="1">Uncharacterized protein</fullName>
    </submittedName>
</protein>
<dbReference type="EMBL" id="RWKW01000133">
    <property type="protein sequence ID" value="RST81024.1"/>
    <property type="molecule type" value="Genomic_DNA"/>
</dbReference>
<keyword evidence="2" id="KW-1185">Reference proteome</keyword>
<name>A0A3R9Y029_9HYPH</name>
<dbReference type="AlphaFoldDB" id="A0A3R9Y029"/>
<dbReference type="Pfam" id="PF20181">
    <property type="entry name" value="DUF6544"/>
    <property type="match status" value="1"/>
</dbReference>
<dbReference type="OrthoDB" id="3671061at2"/>
<comment type="caution">
    <text evidence="1">The sequence shown here is derived from an EMBL/GenBank/DDBJ whole genome shotgun (WGS) entry which is preliminary data.</text>
</comment>
<dbReference type="PROSITE" id="PS51257">
    <property type="entry name" value="PROKAR_LIPOPROTEIN"/>
    <property type="match status" value="1"/>
</dbReference>
<evidence type="ECO:0000313" key="1">
    <source>
        <dbReference type="EMBL" id="RST81024.1"/>
    </source>
</evidence>
<dbReference type="Proteomes" id="UP000278398">
    <property type="component" value="Unassembled WGS sequence"/>
</dbReference>
<organism evidence="1 2">
    <name type="scientific">Aquibium carbonis</name>
    <dbReference type="NCBI Taxonomy" id="2495581"/>
    <lineage>
        <taxon>Bacteria</taxon>
        <taxon>Pseudomonadati</taxon>
        <taxon>Pseudomonadota</taxon>
        <taxon>Alphaproteobacteria</taxon>
        <taxon>Hyphomicrobiales</taxon>
        <taxon>Phyllobacteriaceae</taxon>
        <taxon>Aquibium</taxon>
    </lineage>
</organism>
<reference evidence="1 2" key="1">
    <citation type="submission" date="2018-12" db="EMBL/GenBank/DDBJ databases">
        <title>Mesorhizobium carbonis sp. nov., isolated from coal mine water.</title>
        <authorList>
            <person name="Xin W."/>
            <person name="Xu Z."/>
            <person name="Xiang F."/>
            <person name="Zhang J."/>
            <person name="Xi L."/>
            <person name="Liu J."/>
        </authorList>
    </citation>
    <scope>NUCLEOTIDE SEQUENCE [LARGE SCALE GENOMIC DNA]</scope>
    <source>
        <strain evidence="1 2">B2.3</strain>
    </source>
</reference>
<accession>A0A3R9Y029</accession>